<dbReference type="STRING" id="281687.A0A2Q4SNE7"/>
<dbReference type="Pfam" id="PF13359">
    <property type="entry name" value="DDE_Tnp_4"/>
    <property type="match status" value="1"/>
</dbReference>
<dbReference type="InterPro" id="IPR027806">
    <property type="entry name" value="HARBI1_dom"/>
</dbReference>
<accession>A0A2Q4SNE7</accession>
<dbReference type="EnsemblMetazoa" id="CJA43232.1">
    <property type="protein sequence ID" value="CJA43232.1"/>
    <property type="gene ID" value="WBGene00219080"/>
</dbReference>
<comment type="cofactor">
    <cofactor evidence="1">
        <name>a divalent metal cation</name>
        <dbReference type="ChEBI" id="CHEBI:60240"/>
    </cofactor>
</comment>
<feature type="domain" description="DDE Tnp4" evidence="3">
    <location>
        <begin position="34"/>
        <end position="197"/>
    </location>
</feature>
<name>A0A2Q4SNE7_CAEJA</name>
<protein>
    <submittedName>
        <fullName evidence="4">DDE Tnp4 domain-containing protein</fullName>
    </submittedName>
</protein>
<evidence type="ECO:0000313" key="4">
    <source>
        <dbReference type="EnsemblMetazoa" id="CJA33405.1"/>
    </source>
</evidence>
<reference evidence="5" key="1">
    <citation type="submission" date="2010-08" db="EMBL/GenBank/DDBJ databases">
        <authorList>
            <consortium name="Caenorhabditis japonica Sequencing Consortium"/>
            <person name="Wilson R.K."/>
        </authorList>
    </citation>
    <scope>NUCLEOTIDE SEQUENCE [LARGE SCALE GENOMIC DNA]</scope>
    <source>
        <strain evidence="5">DF5081</strain>
    </source>
</reference>
<sequence>MPTSKVEIRTCEENFYNKCNENGDKSRMRCFAILDGKHWETEHPPHSGSLNMNYKSYFSFNSLAMCDSDLRVIYLQISKHGVNSDAQMFRDGPLGDILSEIADIGGFRTLPDSNVLMPPFILSDNGFALTKNVMQPYRELQLTPENMAFNEKLCATRVKIENFFGVFTSKFRIFRRALNLDPANSRALVVALCVVHNIQVGRVVLTASPNEAVFPDPYSSAECQRTALKKYILNL</sequence>
<dbReference type="EnsemblMetazoa" id="CJA34547.1">
    <property type="protein sequence ID" value="CJA34547.1"/>
    <property type="gene ID" value="WBGene00210394"/>
</dbReference>
<evidence type="ECO:0000259" key="3">
    <source>
        <dbReference type="Pfam" id="PF13359"/>
    </source>
</evidence>
<organism evidence="4 5">
    <name type="scientific">Caenorhabditis japonica</name>
    <dbReference type="NCBI Taxonomy" id="281687"/>
    <lineage>
        <taxon>Eukaryota</taxon>
        <taxon>Metazoa</taxon>
        <taxon>Ecdysozoa</taxon>
        <taxon>Nematoda</taxon>
        <taxon>Chromadorea</taxon>
        <taxon>Rhabditida</taxon>
        <taxon>Rhabditina</taxon>
        <taxon>Rhabditomorpha</taxon>
        <taxon>Rhabditoidea</taxon>
        <taxon>Rhabditidae</taxon>
        <taxon>Peloderinae</taxon>
        <taxon>Caenorhabditis</taxon>
    </lineage>
</organism>
<dbReference type="InParanoid" id="A0A2Q4SNE7"/>
<keyword evidence="2" id="KW-0479">Metal-binding</keyword>
<reference evidence="4" key="2">
    <citation type="submission" date="2022-06" db="UniProtKB">
        <authorList>
            <consortium name="EnsemblMetazoa"/>
        </authorList>
    </citation>
    <scope>IDENTIFICATION</scope>
    <source>
        <strain evidence="4">DF5081</strain>
    </source>
</reference>
<dbReference type="AlphaFoldDB" id="A0A2Q4SNE7"/>
<keyword evidence="5" id="KW-1185">Reference proteome</keyword>
<dbReference type="EnsemblMetazoa" id="CJA33405.1">
    <property type="protein sequence ID" value="CJA33405.1"/>
    <property type="gene ID" value="WBGene00209252"/>
</dbReference>
<dbReference type="GO" id="GO:0046872">
    <property type="term" value="F:metal ion binding"/>
    <property type="evidence" value="ECO:0007669"/>
    <property type="project" value="UniProtKB-KW"/>
</dbReference>
<proteinExistence type="predicted"/>
<dbReference type="Proteomes" id="UP000005237">
    <property type="component" value="Unassembled WGS sequence"/>
</dbReference>
<evidence type="ECO:0000256" key="1">
    <source>
        <dbReference type="ARBA" id="ARBA00001968"/>
    </source>
</evidence>
<dbReference type="EnsemblMetazoa" id="CJA39706.1">
    <property type="protein sequence ID" value="CJA39706.1"/>
    <property type="gene ID" value="WBGene00215553"/>
</dbReference>
<evidence type="ECO:0000313" key="5">
    <source>
        <dbReference type="Proteomes" id="UP000005237"/>
    </source>
</evidence>
<evidence type="ECO:0000256" key="2">
    <source>
        <dbReference type="ARBA" id="ARBA00022723"/>
    </source>
</evidence>